<proteinExistence type="predicted"/>
<keyword evidence="4" id="KW-1185">Reference proteome</keyword>
<evidence type="ECO:0000313" key="4">
    <source>
        <dbReference type="Proteomes" id="UP000332933"/>
    </source>
</evidence>
<dbReference type="SMART" id="SM00871">
    <property type="entry name" value="AraC_E_bind"/>
    <property type="match status" value="1"/>
</dbReference>
<dbReference type="Gene3D" id="3.20.80.10">
    <property type="entry name" value="Regulatory factor, effector binding domain"/>
    <property type="match status" value="1"/>
</dbReference>
<evidence type="ECO:0000313" key="3">
    <source>
        <dbReference type="EMBL" id="VFT78035.1"/>
    </source>
</evidence>
<name>A0A485K3J0_9STRA</name>
<dbReference type="AlphaFoldDB" id="A0A485K3J0"/>
<dbReference type="EMBL" id="CAADRA010000051">
    <property type="protein sequence ID" value="VFT78035.1"/>
    <property type="molecule type" value="Genomic_DNA"/>
</dbReference>
<dbReference type="InterPro" id="IPR011256">
    <property type="entry name" value="Reg_factor_effector_dom_sf"/>
</dbReference>
<dbReference type="InterPro" id="IPR010499">
    <property type="entry name" value="AraC_E-bd"/>
</dbReference>
<gene>
    <name evidence="3" type="primary">Aste57867_811</name>
    <name evidence="2" type="ORF">As57867_000810</name>
    <name evidence="3" type="ORF">ASTE57867_811</name>
</gene>
<dbReference type="InterPro" id="IPR053182">
    <property type="entry name" value="YobU-like_regulator"/>
</dbReference>
<dbReference type="EMBL" id="VJMH01000051">
    <property type="protein sequence ID" value="KAF0719739.1"/>
    <property type="molecule type" value="Genomic_DNA"/>
</dbReference>
<accession>A0A485K3J0</accession>
<reference evidence="3 4" key="1">
    <citation type="submission" date="2019-03" db="EMBL/GenBank/DDBJ databases">
        <authorList>
            <person name="Gaulin E."/>
            <person name="Dumas B."/>
        </authorList>
    </citation>
    <scope>NUCLEOTIDE SEQUENCE [LARGE SCALE GENOMIC DNA]</scope>
    <source>
        <strain evidence="3">CBS 568.67</strain>
    </source>
</reference>
<feature type="domain" description="AraC effector-binding" evidence="1">
    <location>
        <begin position="2"/>
        <end position="140"/>
    </location>
</feature>
<evidence type="ECO:0000313" key="2">
    <source>
        <dbReference type="EMBL" id="KAF0719739.1"/>
    </source>
</evidence>
<sequence>MPPYRTTKGTKFHVIGVQARVLPGTMPPFRDVWARVKPHVEGRQAYSFCFDFDDGAFTYMAAIEAAEGSALPEADWKTLTVPEHEFAVFDHTGSIETIGASWEAIMSMEDLKKDETLPTFEKYDAAMTCESGVTIWIPLQAAT</sequence>
<protein>
    <submittedName>
        <fullName evidence="3">Aste57867_811 protein</fullName>
    </submittedName>
</protein>
<organism evidence="3 4">
    <name type="scientific">Aphanomyces stellatus</name>
    <dbReference type="NCBI Taxonomy" id="120398"/>
    <lineage>
        <taxon>Eukaryota</taxon>
        <taxon>Sar</taxon>
        <taxon>Stramenopiles</taxon>
        <taxon>Oomycota</taxon>
        <taxon>Saprolegniomycetes</taxon>
        <taxon>Saprolegniales</taxon>
        <taxon>Verrucalvaceae</taxon>
        <taxon>Aphanomyces</taxon>
    </lineage>
</organism>
<reference evidence="2" key="2">
    <citation type="submission" date="2019-06" db="EMBL/GenBank/DDBJ databases">
        <title>Genomics analysis of Aphanomyces spp. identifies a new class of oomycete effector associated with host adaptation.</title>
        <authorList>
            <person name="Gaulin E."/>
        </authorList>
    </citation>
    <scope>NUCLEOTIDE SEQUENCE</scope>
    <source>
        <strain evidence="2">CBS 578.67</strain>
    </source>
</reference>
<dbReference type="Pfam" id="PF14526">
    <property type="entry name" value="Cass2"/>
    <property type="match status" value="1"/>
</dbReference>
<dbReference type="InterPro" id="IPR029441">
    <property type="entry name" value="Cass2"/>
</dbReference>
<dbReference type="PANTHER" id="PTHR36444:SF3">
    <property type="entry name" value="TRANSCRIPTIONAL ACTIVATOR, PUTATIVE-RELATED"/>
    <property type="match status" value="1"/>
</dbReference>
<dbReference type="OrthoDB" id="59235at2759"/>
<dbReference type="SUPFAM" id="SSF55136">
    <property type="entry name" value="Probable bacterial effector-binding domain"/>
    <property type="match status" value="1"/>
</dbReference>
<evidence type="ECO:0000259" key="1">
    <source>
        <dbReference type="SMART" id="SM00871"/>
    </source>
</evidence>
<dbReference type="PANTHER" id="PTHR36444">
    <property type="entry name" value="TRANSCRIPTIONAL REGULATOR PROTEIN YOBU-RELATED"/>
    <property type="match status" value="1"/>
</dbReference>
<dbReference type="Proteomes" id="UP000332933">
    <property type="component" value="Unassembled WGS sequence"/>
</dbReference>